<sequence length="1187" mass="129440">MKHWIFLSFAFMLFNGRAQEIAHKHSIHHAFVENKGQWDEQVLFKSRFQGGNMWVQQHKFVFHLQDFRETNEAHVGKSASPKNENKQHVVHFNFQHSNEITGIEKSGKTDMYYNYFIGNDQRKWASDVRGYSEAVLQNLYDGIDLKLIEDELNLKYEFHVHPSTDPAQIKIEIAGHDKVSIDAKGNLNIVTPAGQIMEEKPYAYQIKNGKIIDVPCKFILNGAILTFELGTYDPTVQLVIDPTLIFATYSGAVTDNFGMTATYAYDGSAYSGGTIYGNNYPTPDANAYDITSNFTVTQNPTYGITDVFISKYSPDGTTMIWTTFLGGGNGVNGTETVHSLIADQNDNLYLYGATSSLDFPIVNGYQAAHAGGTSGSNYYYNGVYYNAAGTDIYVAKLSANGHNLLASTYFGGSGNDGVNYKLTSGNYSTYASYDSLTNNYGDQFRGEVMLDQLGNCIIASCTRSMDFPVQNAFQPTLAGGQDGVVFKLSSDLSTLIWSSYYGGSNNDACYSVKVDSSYNVVVGGGTSSNNLPGTAGGWQSTYNGGKTDGFVFKLTPDGQTITQATYVGTPNLDQVFFIEIDRNDKVFLLGQSAGGTFPVLNAPYSNAGSSQFIAKLNEQLTALENATVFGNGSSTINISPSAFMVDICGNIYVCGWGANILQQSLLSGMPVTPDAFQTNSPNGFDFYLFVLKRDFSDILYGSYLGGNQAQEHVDGGTSRFDKHGIVYQSACGGCGGFSDFPTTTGAHSMNNMSTRCNNLVFKFDFNLIPNAEFTVDETIGCAPFTVTFDNFSSGSDSYLWDFGNNDTTSVIFNPTITYTIPGTYLVKLYVTDSICLLTDSAEITITVTDPIQLTTTPDQVLCVPSQLDLTAFTNGTADTFLWSDNPSLSPVLNSNTADSTLVITPSGPTTYYVQVSNPGCSRVDSVIVDFIGSSIHLTGDDTLCLGEISTLTAVNSNPAVNFTYQWSPAGAIVSGNGTNQVQVNPEQSQYIYVTATALNGCVAEDSIWIAVGSIPDSLIDATANPAVVPEGGETQLTAMPDGYQYIWFPTNVVNSPYTQSTSATIDETTKFTVFISDGVCQKMDTVWVQVFPFVCDDPFVFVPNAFTPNADGENDVLYVYGAMIQGILFRIYDRWGELVFETTDRNKGWDGTFRGKLLDPDVYDYYLQVDCVGGLQNIIKGNITLMR</sequence>
<accession>A0A8J6P9E0</accession>
<dbReference type="InterPro" id="IPR057708">
    <property type="entry name" value="DUF7948"/>
</dbReference>
<dbReference type="EMBL" id="JACVEL010000001">
    <property type="protein sequence ID" value="MBC9810978.1"/>
    <property type="molecule type" value="Genomic_DNA"/>
</dbReference>
<dbReference type="Pfam" id="PF13585">
    <property type="entry name" value="CHU_C"/>
    <property type="match status" value="1"/>
</dbReference>
<dbReference type="InterPro" id="IPR013783">
    <property type="entry name" value="Ig-like_fold"/>
</dbReference>
<dbReference type="InterPro" id="IPR022409">
    <property type="entry name" value="PKD/Chitinase_dom"/>
</dbReference>
<dbReference type="InterPro" id="IPR000601">
    <property type="entry name" value="PKD_dom"/>
</dbReference>
<dbReference type="AlphaFoldDB" id="A0A8J6P9E0"/>
<dbReference type="InterPro" id="IPR035986">
    <property type="entry name" value="PKD_dom_sf"/>
</dbReference>
<evidence type="ECO:0000313" key="2">
    <source>
        <dbReference type="EMBL" id="MBC9810978.1"/>
    </source>
</evidence>
<dbReference type="PROSITE" id="PS50093">
    <property type="entry name" value="PKD"/>
    <property type="match status" value="1"/>
</dbReference>
<dbReference type="Pfam" id="PF19408">
    <property type="entry name" value="PKD_6"/>
    <property type="match status" value="1"/>
</dbReference>
<protein>
    <submittedName>
        <fullName evidence="2">Gliding motility-associated C-terminal domain-containing protein</fullName>
    </submittedName>
</protein>
<dbReference type="InterPro" id="IPR052918">
    <property type="entry name" value="Motility_Chemotaxis_Reg"/>
</dbReference>
<dbReference type="InterPro" id="IPR045829">
    <property type="entry name" value="PKD_6"/>
</dbReference>
<evidence type="ECO:0000259" key="1">
    <source>
        <dbReference type="PROSITE" id="PS50093"/>
    </source>
</evidence>
<dbReference type="SUPFAM" id="SSF49299">
    <property type="entry name" value="PKD domain"/>
    <property type="match status" value="1"/>
</dbReference>
<dbReference type="PANTHER" id="PTHR35580:SF1">
    <property type="entry name" value="PHYTASE-LIKE DOMAIN-CONTAINING PROTEIN"/>
    <property type="match status" value="1"/>
</dbReference>
<dbReference type="Pfam" id="PF18911">
    <property type="entry name" value="PKD_4"/>
    <property type="match status" value="1"/>
</dbReference>
<dbReference type="PANTHER" id="PTHR35580">
    <property type="entry name" value="CELL SURFACE GLYCOPROTEIN (S-LAYER PROTEIN)-LIKE PROTEIN"/>
    <property type="match status" value="1"/>
</dbReference>
<dbReference type="Pfam" id="PF25778">
    <property type="entry name" value="DUF7948"/>
    <property type="match status" value="1"/>
</dbReference>
<evidence type="ECO:0000313" key="3">
    <source>
        <dbReference type="Proteomes" id="UP000652681"/>
    </source>
</evidence>
<keyword evidence="3" id="KW-1185">Reference proteome</keyword>
<dbReference type="NCBIfam" id="TIGR04131">
    <property type="entry name" value="Bac_Flav_CTERM"/>
    <property type="match status" value="1"/>
</dbReference>
<feature type="domain" description="PKD" evidence="1">
    <location>
        <begin position="797"/>
        <end position="848"/>
    </location>
</feature>
<dbReference type="Gene3D" id="2.60.40.10">
    <property type="entry name" value="Immunoglobulins"/>
    <property type="match status" value="1"/>
</dbReference>
<dbReference type="SMART" id="SM00089">
    <property type="entry name" value="PKD"/>
    <property type="match status" value="1"/>
</dbReference>
<gene>
    <name evidence="2" type="ORF">H9Y05_00675</name>
</gene>
<comment type="caution">
    <text evidence="2">The sequence shown here is derived from an EMBL/GenBank/DDBJ whole genome shotgun (WGS) entry which is preliminary data.</text>
</comment>
<organism evidence="2 3">
    <name type="scientific">Taishania pollutisoli</name>
    <dbReference type="NCBI Taxonomy" id="2766479"/>
    <lineage>
        <taxon>Bacteria</taxon>
        <taxon>Pseudomonadati</taxon>
        <taxon>Bacteroidota</taxon>
        <taxon>Flavobacteriia</taxon>
        <taxon>Flavobacteriales</taxon>
        <taxon>Crocinitomicaceae</taxon>
        <taxon>Taishania</taxon>
    </lineage>
</organism>
<dbReference type="CDD" id="cd00146">
    <property type="entry name" value="PKD"/>
    <property type="match status" value="1"/>
</dbReference>
<dbReference type="Proteomes" id="UP000652681">
    <property type="component" value="Unassembled WGS sequence"/>
</dbReference>
<reference evidence="2" key="1">
    <citation type="submission" date="2020-09" db="EMBL/GenBank/DDBJ databases">
        <title>Taishania pollutisoli gen. nov., sp. nov., Isolated from Tetrabromobisphenol A-Contaminated Soil.</title>
        <authorList>
            <person name="Chen Q."/>
        </authorList>
    </citation>
    <scope>NUCLEOTIDE SEQUENCE</scope>
    <source>
        <strain evidence="2">CZZ-1</strain>
    </source>
</reference>
<dbReference type="RefSeq" id="WP_216713228.1">
    <property type="nucleotide sequence ID" value="NZ_JACVEL010000001.1"/>
</dbReference>
<name>A0A8J6P9E0_9FLAO</name>
<proteinExistence type="predicted"/>
<dbReference type="InterPro" id="IPR026341">
    <property type="entry name" value="T9SS_type_B"/>
</dbReference>